<dbReference type="NCBIfam" id="TIGR01409">
    <property type="entry name" value="TAT_signal_seq"/>
    <property type="match status" value="1"/>
</dbReference>
<dbReference type="EMBL" id="JADJNC010000051">
    <property type="protein sequence ID" value="MBK7424794.1"/>
    <property type="molecule type" value="Genomic_DNA"/>
</dbReference>
<keyword evidence="1" id="KW-0732">Signal</keyword>
<dbReference type="PROSITE" id="PS51257">
    <property type="entry name" value="PROKAR_LIPOPROTEIN"/>
    <property type="match status" value="1"/>
</dbReference>
<feature type="signal peptide" evidence="1">
    <location>
        <begin position="1"/>
        <end position="25"/>
    </location>
</feature>
<dbReference type="InterPro" id="IPR019546">
    <property type="entry name" value="TAT_signal_bac_arc"/>
</dbReference>
<evidence type="ECO:0000313" key="2">
    <source>
        <dbReference type="EMBL" id="MBK7424794.1"/>
    </source>
</evidence>
<name>A0A9D7F9T0_9RHOO</name>
<evidence type="ECO:0000313" key="3">
    <source>
        <dbReference type="Proteomes" id="UP000886602"/>
    </source>
</evidence>
<gene>
    <name evidence="2" type="ORF">IPJ48_17875</name>
</gene>
<organism evidence="2 3">
    <name type="scientific">Candidatus Propionivibrio dominans</name>
    <dbReference type="NCBI Taxonomy" id="2954373"/>
    <lineage>
        <taxon>Bacteria</taxon>
        <taxon>Pseudomonadati</taxon>
        <taxon>Pseudomonadota</taxon>
        <taxon>Betaproteobacteria</taxon>
        <taxon>Rhodocyclales</taxon>
        <taxon>Rhodocyclaceae</taxon>
        <taxon>Propionivibrio</taxon>
    </lineage>
</organism>
<evidence type="ECO:0000256" key="1">
    <source>
        <dbReference type="SAM" id="SignalP"/>
    </source>
</evidence>
<protein>
    <submittedName>
        <fullName evidence="2">Twin-arginine translocation signal domain-containing protein</fullName>
    </submittedName>
</protein>
<reference evidence="2" key="1">
    <citation type="submission" date="2020-10" db="EMBL/GenBank/DDBJ databases">
        <title>Connecting structure to function with the recovery of over 1000 high-quality activated sludge metagenome-assembled genomes encoding full-length rRNA genes using long-read sequencing.</title>
        <authorList>
            <person name="Singleton C.M."/>
            <person name="Petriglieri F."/>
            <person name="Kristensen J.M."/>
            <person name="Kirkegaard R.H."/>
            <person name="Michaelsen T.Y."/>
            <person name="Andersen M.H."/>
            <person name="Karst S.M."/>
            <person name="Dueholm M.S."/>
            <person name="Nielsen P.H."/>
            <person name="Albertsen M."/>
        </authorList>
    </citation>
    <scope>NUCLEOTIDE SEQUENCE</scope>
    <source>
        <strain evidence="2">EsbW_18-Q3-R4-48_MAXAC.044</strain>
    </source>
</reference>
<proteinExistence type="predicted"/>
<accession>A0A9D7F9T0</accession>
<comment type="caution">
    <text evidence="2">The sequence shown here is derived from an EMBL/GenBank/DDBJ whole genome shotgun (WGS) entry which is preliminary data.</text>
</comment>
<feature type="chain" id="PRO_5038845298" evidence="1">
    <location>
        <begin position="26"/>
        <end position="112"/>
    </location>
</feature>
<dbReference type="Proteomes" id="UP000886602">
    <property type="component" value="Unassembled WGS sequence"/>
</dbReference>
<sequence length="112" mass="11582">MNRRSFLKAITAMVGAAAVPTALVAACQIDAPVPKDWSVGIIDREGAILAQTNVASLDCGMNLYVEKTGVAASIFVEGGDLPGRVVGPILMTANCICAGDRVCITSLNLSME</sequence>
<dbReference type="AlphaFoldDB" id="A0A9D7F9T0"/>